<keyword evidence="2" id="KW-0813">Transport</keyword>
<feature type="transmembrane region" description="Helical" evidence="8">
    <location>
        <begin position="49"/>
        <end position="69"/>
    </location>
</feature>
<sequence>MKWRQPSGMAAFSVLWVGQVLSTLGTRMTNFALSIWIWQATGHASDLALMTFFAFAATVVFSPIAGSLIDRWSRRLTILLSDAGSAIVTALLLALYLTGSVSVWHLYVVNVVTGALLAFQLPAYSATISLMMEKDHYPRANAMLSLARSVPAIFAPAAAGALLAATNIEVVLLVDAISYALAVVTVFMVRIPPRPVSEHEETPSMWRDSVLGFAYILRRPGLLGLQGILFAVGLFAAMGWVLLTPMVMARTGNAEAQVGVVLSVGAIGGVLGGALLGVLRPTRQKMLRLLLAALAFGLFGRVLLGVGDSLFVWSAAWFFAWLCVPFIDGYGQAIWQEKVSPELQGRVFAARQLIENLAVPIALGIAGPLADYFLEPAMRSGGSLAGTFGGLVGTGPGAGMALLCVITGVLGVLVVVAGALSPTVRLVESRIPDHDATPSERAAAVDEPPIHVAERH</sequence>
<evidence type="ECO:0000256" key="5">
    <source>
        <dbReference type="ARBA" id="ARBA00022989"/>
    </source>
</evidence>
<dbReference type="PANTHER" id="PTHR43266">
    <property type="entry name" value="MACROLIDE-EFFLUX PROTEIN"/>
    <property type="match status" value="1"/>
</dbReference>
<evidence type="ECO:0000313" key="9">
    <source>
        <dbReference type="EMBL" id="OJF15768.1"/>
    </source>
</evidence>
<evidence type="ECO:0000256" key="4">
    <source>
        <dbReference type="ARBA" id="ARBA00022692"/>
    </source>
</evidence>
<feature type="transmembrane region" description="Helical" evidence="8">
    <location>
        <begin position="145"/>
        <end position="164"/>
    </location>
</feature>
<evidence type="ECO:0000256" key="7">
    <source>
        <dbReference type="SAM" id="MobiDB-lite"/>
    </source>
</evidence>
<feature type="transmembrane region" description="Helical" evidence="8">
    <location>
        <begin position="258"/>
        <end position="279"/>
    </location>
</feature>
<feature type="region of interest" description="Disordered" evidence="7">
    <location>
        <begin position="431"/>
        <end position="456"/>
    </location>
</feature>
<comment type="caution">
    <text evidence="9">The sequence shown here is derived from an EMBL/GenBank/DDBJ whole genome shotgun (WGS) entry which is preliminary data.</text>
</comment>
<evidence type="ECO:0000313" key="10">
    <source>
        <dbReference type="Proteomes" id="UP000182486"/>
    </source>
</evidence>
<dbReference type="Gene3D" id="1.20.1250.20">
    <property type="entry name" value="MFS general substrate transporter like domains"/>
    <property type="match status" value="1"/>
</dbReference>
<reference evidence="9 10" key="1">
    <citation type="submission" date="2016-09" db="EMBL/GenBank/DDBJ databases">
        <title>Couchioplanes caeruleus draft genome sequence.</title>
        <authorList>
            <person name="Sheehan J."/>
            <person name="Caffrey P."/>
        </authorList>
    </citation>
    <scope>NUCLEOTIDE SEQUENCE [LARGE SCALE GENOMIC DNA]</scope>
    <source>
        <strain evidence="9 10">DSM 43634</strain>
    </source>
</reference>
<feature type="transmembrane region" description="Helical" evidence="8">
    <location>
        <begin position="222"/>
        <end position="243"/>
    </location>
</feature>
<accession>A0A1K0FSX8</accession>
<keyword evidence="5 8" id="KW-1133">Transmembrane helix</keyword>
<dbReference type="InterPro" id="IPR011701">
    <property type="entry name" value="MFS"/>
</dbReference>
<comment type="subcellular location">
    <subcellularLocation>
        <location evidence="1">Cell membrane</location>
        <topology evidence="1">Multi-pass membrane protein</topology>
    </subcellularLocation>
</comment>
<keyword evidence="6 8" id="KW-0472">Membrane</keyword>
<dbReference type="AlphaFoldDB" id="A0A1K0FSX8"/>
<feature type="transmembrane region" description="Helical" evidence="8">
    <location>
        <begin position="353"/>
        <end position="374"/>
    </location>
</feature>
<dbReference type="GO" id="GO:0022857">
    <property type="term" value="F:transmembrane transporter activity"/>
    <property type="evidence" value="ECO:0007669"/>
    <property type="project" value="InterPro"/>
</dbReference>
<keyword evidence="10" id="KW-1185">Reference proteome</keyword>
<dbReference type="GO" id="GO:0005886">
    <property type="term" value="C:plasma membrane"/>
    <property type="evidence" value="ECO:0007669"/>
    <property type="project" value="UniProtKB-SubCell"/>
</dbReference>
<evidence type="ECO:0000256" key="6">
    <source>
        <dbReference type="ARBA" id="ARBA00023136"/>
    </source>
</evidence>
<dbReference type="PANTHER" id="PTHR43266:SF2">
    <property type="entry name" value="MAJOR FACILITATOR SUPERFAMILY (MFS) PROFILE DOMAIN-CONTAINING PROTEIN"/>
    <property type="match status" value="1"/>
</dbReference>
<feature type="transmembrane region" description="Helical" evidence="8">
    <location>
        <begin position="398"/>
        <end position="420"/>
    </location>
</feature>
<dbReference type="Pfam" id="PF07690">
    <property type="entry name" value="MFS_1"/>
    <property type="match status" value="1"/>
</dbReference>
<dbReference type="RefSeq" id="WP_071803109.1">
    <property type="nucleotide sequence ID" value="NZ_MEIA01000012.1"/>
</dbReference>
<dbReference type="Proteomes" id="UP000182486">
    <property type="component" value="Unassembled WGS sequence"/>
</dbReference>
<protein>
    <submittedName>
        <fullName evidence="9">MFS transporter</fullName>
    </submittedName>
</protein>
<gene>
    <name evidence="9" type="ORF">BG844_02655</name>
</gene>
<evidence type="ECO:0000256" key="2">
    <source>
        <dbReference type="ARBA" id="ARBA00022448"/>
    </source>
</evidence>
<name>A0A1K0FSX8_9ACTN</name>
<feature type="transmembrane region" description="Helical" evidence="8">
    <location>
        <begin position="76"/>
        <end position="98"/>
    </location>
</feature>
<dbReference type="InterPro" id="IPR036259">
    <property type="entry name" value="MFS_trans_sf"/>
</dbReference>
<proteinExistence type="predicted"/>
<feature type="transmembrane region" description="Helical" evidence="8">
    <location>
        <begin position="310"/>
        <end position="332"/>
    </location>
</feature>
<keyword evidence="3" id="KW-1003">Cell membrane</keyword>
<dbReference type="EMBL" id="MEIA01000012">
    <property type="protein sequence ID" value="OJF15768.1"/>
    <property type="molecule type" value="Genomic_DNA"/>
</dbReference>
<evidence type="ECO:0000256" key="1">
    <source>
        <dbReference type="ARBA" id="ARBA00004651"/>
    </source>
</evidence>
<dbReference type="CDD" id="cd06173">
    <property type="entry name" value="MFS_MefA_like"/>
    <property type="match status" value="1"/>
</dbReference>
<feature type="transmembrane region" description="Helical" evidence="8">
    <location>
        <begin position="286"/>
        <end position="304"/>
    </location>
</feature>
<feature type="transmembrane region" description="Helical" evidence="8">
    <location>
        <begin position="104"/>
        <end position="124"/>
    </location>
</feature>
<feature type="transmembrane region" description="Helical" evidence="8">
    <location>
        <begin position="170"/>
        <end position="189"/>
    </location>
</feature>
<dbReference type="SUPFAM" id="SSF103473">
    <property type="entry name" value="MFS general substrate transporter"/>
    <property type="match status" value="1"/>
</dbReference>
<evidence type="ECO:0000256" key="3">
    <source>
        <dbReference type="ARBA" id="ARBA00022475"/>
    </source>
</evidence>
<organism evidence="9 10">
    <name type="scientific">Couchioplanes caeruleus subsp. caeruleus</name>
    <dbReference type="NCBI Taxonomy" id="56427"/>
    <lineage>
        <taxon>Bacteria</taxon>
        <taxon>Bacillati</taxon>
        <taxon>Actinomycetota</taxon>
        <taxon>Actinomycetes</taxon>
        <taxon>Micromonosporales</taxon>
        <taxon>Micromonosporaceae</taxon>
        <taxon>Couchioplanes</taxon>
    </lineage>
</organism>
<evidence type="ECO:0000256" key="8">
    <source>
        <dbReference type="SAM" id="Phobius"/>
    </source>
</evidence>
<keyword evidence="4 8" id="KW-0812">Transmembrane</keyword>